<comment type="caution">
    <text evidence="2">The sequence shown here is derived from an EMBL/GenBank/DDBJ whole genome shotgun (WGS) entry which is preliminary data.</text>
</comment>
<feature type="compositionally biased region" description="Basic and acidic residues" evidence="1">
    <location>
        <begin position="7"/>
        <end position="24"/>
    </location>
</feature>
<organism evidence="2 3">
    <name type="scientific">Leptospira weilii str. 2006001855</name>
    <dbReference type="NCBI Taxonomy" id="996804"/>
    <lineage>
        <taxon>Bacteria</taxon>
        <taxon>Pseudomonadati</taxon>
        <taxon>Spirochaetota</taxon>
        <taxon>Spirochaetia</taxon>
        <taxon>Leptospirales</taxon>
        <taxon>Leptospiraceae</taxon>
        <taxon>Leptospira</taxon>
    </lineage>
</organism>
<reference evidence="2 3" key="1">
    <citation type="submission" date="2013-01" db="EMBL/GenBank/DDBJ databases">
        <authorList>
            <person name="Harkins D.M."/>
            <person name="Durkin A.S."/>
            <person name="Brinkac L.M."/>
            <person name="Haft D.H."/>
            <person name="Selengut J.D."/>
            <person name="Sanka R."/>
            <person name="DePew J."/>
            <person name="Purushe J."/>
            <person name="Hospenthal D.R."/>
            <person name="Murray C.K."/>
            <person name="Pimentel G."/>
            <person name="Wasfy M."/>
            <person name="Vinetz J.M."/>
            <person name="Sutton G.G."/>
            <person name="Nierman W.C."/>
            <person name="Fouts D.E."/>
        </authorList>
    </citation>
    <scope>NUCLEOTIDE SEQUENCE [LARGE SCALE GENOMIC DNA]</scope>
    <source>
        <strain evidence="2 3">2006001855</strain>
    </source>
</reference>
<dbReference type="Proteomes" id="UP000012101">
    <property type="component" value="Unassembled WGS sequence"/>
</dbReference>
<evidence type="ECO:0000256" key="1">
    <source>
        <dbReference type="SAM" id="MobiDB-lite"/>
    </source>
</evidence>
<sequence length="56" mass="6733">MRFFSPKKTEDKHDLYKKSSKGDSPRFCLIRGFYLSPLLRVPKNRNQSFRQKNVKN</sequence>
<evidence type="ECO:0000313" key="2">
    <source>
        <dbReference type="EMBL" id="EMM74278.1"/>
    </source>
</evidence>
<proteinExistence type="predicted"/>
<feature type="region of interest" description="Disordered" evidence="1">
    <location>
        <begin position="1"/>
        <end position="24"/>
    </location>
</feature>
<name>M6FNA5_9LEPT</name>
<accession>M6FNA5</accession>
<dbReference type="EMBL" id="AFJM02000013">
    <property type="protein sequence ID" value="EMM74278.1"/>
    <property type="molecule type" value="Genomic_DNA"/>
</dbReference>
<evidence type="ECO:0000313" key="3">
    <source>
        <dbReference type="Proteomes" id="UP000012101"/>
    </source>
</evidence>
<gene>
    <name evidence="2" type="ORF">LEP1GSC038_4788</name>
</gene>
<protein>
    <submittedName>
        <fullName evidence="2">Uncharacterized protein</fullName>
    </submittedName>
</protein>
<dbReference type="AlphaFoldDB" id="M6FNA5"/>